<dbReference type="GO" id="GO:0004180">
    <property type="term" value="F:carboxypeptidase activity"/>
    <property type="evidence" value="ECO:0007669"/>
    <property type="project" value="UniProtKB-KW"/>
</dbReference>
<dbReference type="Proteomes" id="UP000732298">
    <property type="component" value="Unassembled WGS sequence"/>
</dbReference>
<evidence type="ECO:0000256" key="1">
    <source>
        <dbReference type="SAM" id="MobiDB-lite"/>
    </source>
</evidence>
<comment type="caution">
    <text evidence="2">The sequence shown here is derived from an EMBL/GenBank/DDBJ whole genome shotgun (WGS) entry which is preliminary data.</text>
</comment>
<keyword evidence="2" id="KW-0645">Protease</keyword>
<dbReference type="EMBL" id="JACQPB010000033">
    <property type="protein sequence ID" value="MBI4210384.1"/>
    <property type="molecule type" value="Genomic_DNA"/>
</dbReference>
<accession>A0A8T3YIM1</accession>
<sequence>MKLRETLVATLLLTALVLSGCTTILQHEPVRGDRICEPPQETPQTNPDDCGTGSARTTPLQETGCQNAACDNSAGSITATVKDESAKNPIPGAEVILYSGTLDEVKRMSTAQDGKAVFNNERITFPDAIKEIMSSYNIKEPIIYELHTQEYYVSVDAKGYETRVESIRFTHGKASEVEILLARSENTAQNLAKENGKAGWTMAITGYAVNNRSDEQTLEDLVRQEIPTVFGESRLYGLFDYDLDNLEELKKRAENAQSGPNGIKTVELDNGIKMAYSRNERGTDMYALTKLGSEDSKIFVAGPGFASVTENSDGQHSTLVRVENIDGSTITTDDKGFREDTRINDDGTTTTERNHYGSDTREVTKYDNGNIKRTVTYPDKTEQVFLKNEDGTLEVTWYDTEGKEEEKKYYGSDIKVGGDSPISKEEYDTLRERLRKEKEEGKPQNAIKATPYYHTNFFALPGGSKSCTFSISKLRIEPTSQLGHGQTFYATGNVKRTAGCTDNFYVTIGTEVFLLNALATDKYGSFRIGPFTVDLGLGGGTTCGKVEAREVHGVGVAVYTEPTEKPAKAAFVYSLDGCSDPSVCPNGTDEQGNSISYCKRYFHTEPCRSTTRINLDCAREVISEWKALANG</sequence>
<name>A0A8T3YIM1_9ARCH</name>
<dbReference type="PROSITE" id="PS51257">
    <property type="entry name" value="PROKAR_LIPOPROTEIN"/>
    <property type="match status" value="1"/>
</dbReference>
<proteinExistence type="predicted"/>
<protein>
    <submittedName>
        <fullName evidence="2">Carboxypeptidase regulatory-like domain-containing protein</fullName>
    </submittedName>
</protein>
<keyword evidence="2" id="KW-0378">Hydrolase</keyword>
<keyword evidence="2" id="KW-0121">Carboxypeptidase</keyword>
<organism evidence="2 3">
    <name type="scientific">Candidatus Iainarchaeum sp</name>
    <dbReference type="NCBI Taxonomy" id="3101447"/>
    <lineage>
        <taxon>Archaea</taxon>
        <taxon>Candidatus Iainarchaeota</taxon>
        <taxon>Candidatus Iainarchaeia</taxon>
        <taxon>Candidatus Iainarchaeales</taxon>
        <taxon>Candidatus Iainarchaeaceae</taxon>
        <taxon>Candidatus Iainarchaeum</taxon>
    </lineage>
</organism>
<feature type="region of interest" description="Disordered" evidence="1">
    <location>
        <begin position="32"/>
        <end position="58"/>
    </location>
</feature>
<dbReference type="Gene3D" id="2.60.40.1120">
    <property type="entry name" value="Carboxypeptidase-like, regulatory domain"/>
    <property type="match status" value="1"/>
</dbReference>
<reference evidence="2" key="1">
    <citation type="submission" date="2020-07" db="EMBL/GenBank/DDBJ databases">
        <title>Huge and variable diversity of episymbiotic CPR bacteria and DPANN archaea in groundwater ecosystems.</title>
        <authorList>
            <person name="He C.Y."/>
            <person name="Keren R."/>
            <person name="Whittaker M."/>
            <person name="Farag I.F."/>
            <person name="Doudna J."/>
            <person name="Cate J.H.D."/>
            <person name="Banfield J.F."/>
        </authorList>
    </citation>
    <scope>NUCLEOTIDE SEQUENCE</scope>
    <source>
        <strain evidence="2">NC_groundwater_1296_Ag_S-0.2um_52_80</strain>
    </source>
</reference>
<dbReference type="AlphaFoldDB" id="A0A8T3YIM1"/>
<evidence type="ECO:0000313" key="3">
    <source>
        <dbReference type="Proteomes" id="UP000732298"/>
    </source>
</evidence>
<evidence type="ECO:0000313" key="2">
    <source>
        <dbReference type="EMBL" id="MBI4210384.1"/>
    </source>
</evidence>
<gene>
    <name evidence="2" type="ORF">HY544_02665</name>
</gene>